<dbReference type="InterPro" id="IPR036249">
    <property type="entry name" value="Thioredoxin-like_sf"/>
</dbReference>
<dbReference type="InterPro" id="IPR047262">
    <property type="entry name" value="PRX-like1"/>
</dbReference>
<dbReference type="PANTHER" id="PTHR43640:SF1">
    <property type="entry name" value="THIOREDOXIN-DEPENDENT PEROXIREDOXIN"/>
    <property type="match status" value="1"/>
</dbReference>
<dbReference type="GO" id="GO:0016491">
    <property type="term" value="F:oxidoreductase activity"/>
    <property type="evidence" value="ECO:0007669"/>
    <property type="project" value="InterPro"/>
</dbReference>
<dbReference type="SUPFAM" id="SSF52833">
    <property type="entry name" value="Thioredoxin-like"/>
    <property type="match status" value="1"/>
</dbReference>
<protein>
    <submittedName>
        <fullName evidence="3">Redoxin family protein</fullName>
    </submittedName>
</protein>
<dbReference type="AlphaFoldDB" id="A0A6L3ZBZ3"/>
<evidence type="ECO:0000259" key="2">
    <source>
        <dbReference type="PROSITE" id="PS51352"/>
    </source>
</evidence>
<dbReference type="EMBL" id="WBVQ01000003">
    <property type="protein sequence ID" value="KAB2815156.1"/>
    <property type="molecule type" value="Genomic_DNA"/>
</dbReference>
<feature type="domain" description="Thioredoxin" evidence="2">
    <location>
        <begin position="26"/>
        <end position="183"/>
    </location>
</feature>
<evidence type="ECO:0000256" key="1">
    <source>
        <dbReference type="SAM" id="MobiDB-lite"/>
    </source>
</evidence>
<dbReference type="Gene3D" id="3.40.30.10">
    <property type="entry name" value="Glutaredoxin"/>
    <property type="match status" value="1"/>
</dbReference>
<dbReference type="PANTHER" id="PTHR43640">
    <property type="entry name" value="OS07G0260300 PROTEIN"/>
    <property type="match status" value="1"/>
</dbReference>
<gene>
    <name evidence="3" type="ORF">F8C82_13745</name>
</gene>
<feature type="region of interest" description="Disordered" evidence="1">
    <location>
        <begin position="183"/>
        <end position="204"/>
    </location>
</feature>
<comment type="caution">
    <text evidence="3">The sequence shown here is derived from an EMBL/GenBank/DDBJ whole genome shotgun (WGS) entry which is preliminary data.</text>
</comment>
<feature type="compositionally biased region" description="Polar residues" evidence="1">
    <location>
        <begin position="193"/>
        <end position="204"/>
    </location>
</feature>
<sequence>MKTASYLLGVISIGVGLSAFNMNGPIEVGDDAPLQETQMLGVDGETTSLLEAKDENGLLVIFSCNTCPYVLAWEDQYPILKELADEQRIGMILVNSNSMKRNGDDSIDAMKEHASEMNYDFPYVVDENNALADAFEAQTTPHVFLLDGDMKLVFEGSINDKFENRDKVATNEWLRDAMQKLGSGNADEIDPANTRQTGCSIKRK</sequence>
<dbReference type="Pfam" id="PF08534">
    <property type="entry name" value="Redoxin"/>
    <property type="match status" value="1"/>
</dbReference>
<dbReference type="InterPro" id="IPR013740">
    <property type="entry name" value="Redoxin"/>
</dbReference>
<dbReference type="Proteomes" id="UP000484164">
    <property type="component" value="Unassembled WGS sequence"/>
</dbReference>
<dbReference type="InterPro" id="IPR013766">
    <property type="entry name" value="Thioredoxin_domain"/>
</dbReference>
<dbReference type="RefSeq" id="WP_151694192.1">
    <property type="nucleotide sequence ID" value="NZ_BMGX01000001.1"/>
</dbReference>
<accession>A0A6L3ZBZ3</accession>
<evidence type="ECO:0000313" key="4">
    <source>
        <dbReference type="Proteomes" id="UP000484164"/>
    </source>
</evidence>
<organism evidence="3 4">
    <name type="scientific">Phaeocystidibacter marisrubri</name>
    <dbReference type="NCBI Taxonomy" id="1577780"/>
    <lineage>
        <taxon>Bacteria</taxon>
        <taxon>Pseudomonadati</taxon>
        <taxon>Bacteroidota</taxon>
        <taxon>Flavobacteriia</taxon>
        <taxon>Flavobacteriales</taxon>
        <taxon>Phaeocystidibacteraceae</taxon>
        <taxon>Phaeocystidibacter</taxon>
    </lineage>
</organism>
<dbReference type="PROSITE" id="PS51352">
    <property type="entry name" value="THIOREDOXIN_2"/>
    <property type="match status" value="1"/>
</dbReference>
<keyword evidence="4" id="KW-1185">Reference proteome</keyword>
<reference evidence="3 4" key="1">
    <citation type="submission" date="2019-10" db="EMBL/GenBank/DDBJ databases">
        <title>Genome sequence of Phaeocystidibacter marisrubri JCM30614 (type strain).</title>
        <authorList>
            <person name="Bowman J.P."/>
        </authorList>
    </citation>
    <scope>NUCLEOTIDE SEQUENCE [LARGE SCALE GENOMIC DNA]</scope>
    <source>
        <strain evidence="3 4">JCM 30614</strain>
    </source>
</reference>
<name>A0A6L3ZBZ3_9FLAO</name>
<evidence type="ECO:0000313" key="3">
    <source>
        <dbReference type="EMBL" id="KAB2815156.1"/>
    </source>
</evidence>
<proteinExistence type="predicted"/>
<dbReference type="OrthoDB" id="9809746at2"/>